<evidence type="ECO:0000313" key="1">
    <source>
        <dbReference type="EMBL" id="QJF52776.1"/>
    </source>
</evidence>
<organism evidence="1 2">
    <name type="scientific">Roseobacter ponti</name>
    <dbReference type="NCBI Taxonomy" id="1891787"/>
    <lineage>
        <taxon>Bacteria</taxon>
        <taxon>Pseudomonadati</taxon>
        <taxon>Pseudomonadota</taxon>
        <taxon>Alphaproteobacteria</taxon>
        <taxon>Rhodobacterales</taxon>
        <taxon>Roseobacteraceae</taxon>
        <taxon>Roseobacter</taxon>
    </lineage>
</organism>
<dbReference type="KEGG" id="rpon:G3256_17150"/>
<evidence type="ECO:0000313" key="2">
    <source>
        <dbReference type="Proteomes" id="UP000503308"/>
    </source>
</evidence>
<dbReference type="AlphaFoldDB" id="A0A858T0P1"/>
<dbReference type="EMBL" id="CP048788">
    <property type="protein sequence ID" value="QJF52776.1"/>
    <property type="molecule type" value="Genomic_DNA"/>
</dbReference>
<accession>A0A858T0P1</accession>
<dbReference type="Pfam" id="PF14384">
    <property type="entry name" value="BrnA_antitoxin"/>
    <property type="match status" value="1"/>
</dbReference>
<gene>
    <name evidence="1" type="ORF">G3256_17150</name>
</gene>
<protein>
    <recommendedName>
        <fullName evidence="3">BrnA antitoxin of type II toxin-antitoxin system</fullName>
    </recommendedName>
</protein>
<dbReference type="Proteomes" id="UP000503308">
    <property type="component" value="Chromosome"/>
</dbReference>
<proteinExistence type="predicted"/>
<dbReference type="InterPro" id="IPR025528">
    <property type="entry name" value="BrnA_antitoxin"/>
</dbReference>
<sequence length="123" mass="14344">MPPRGKDDARLKLLYELEALQDDLSTQWLDQSLPDDWSGLDWHAPVAPHRTRVTLRLDSDMLRWFRKLGPGYQARLNQVLRIYWMALVAGHIKGFPSDDTVPRLLIEARRIREENAARRGETL</sequence>
<name>A0A858T0P1_9RHOB</name>
<evidence type="ECO:0008006" key="3">
    <source>
        <dbReference type="Google" id="ProtNLM"/>
    </source>
</evidence>
<keyword evidence="2" id="KW-1185">Reference proteome</keyword>
<dbReference type="RefSeq" id="WP_169641993.1">
    <property type="nucleotide sequence ID" value="NZ_CP048788.1"/>
</dbReference>
<reference evidence="1 2" key="1">
    <citation type="submission" date="2020-02" db="EMBL/GenBank/DDBJ databases">
        <title>Genome sequence of Roseobacter ponti.</title>
        <authorList>
            <person name="Hollensteiner J."/>
            <person name="Schneider D."/>
            <person name="Poehlein A."/>
            <person name="Daniel R."/>
        </authorList>
    </citation>
    <scope>NUCLEOTIDE SEQUENCE [LARGE SCALE GENOMIC DNA]</scope>
    <source>
        <strain evidence="1 2">DSM 106830</strain>
    </source>
</reference>